<dbReference type="EMBL" id="PPRF01000047">
    <property type="protein sequence ID" value="PNZ26955.1"/>
    <property type="molecule type" value="Genomic_DNA"/>
</dbReference>
<organism evidence="4 5">
    <name type="scientific">Staphylococcus rostri</name>
    <dbReference type="NCBI Taxonomy" id="522262"/>
    <lineage>
        <taxon>Bacteria</taxon>
        <taxon>Bacillati</taxon>
        <taxon>Bacillota</taxon>
        <taxon>Bacilli</taxon>
        <taxon>Bacillales</taxon>
        <taxon>Staphylococcaceae</taxon>
        <taxon>Staphylococcus</taxon>
    </lineage>
</organism>
<comment type="caution">
    <text evidence="4">The sequence shown here is derived from an EMBL/GenBank/DDBJ whole genome shotgun (WGS) entry which is preliminary data.</text>
</comment>
<dbReference type="GO" id="GO:0003677">
    <property type="term" value="F:DNA binding"/>
    <property type="evidence" value="ECO:0007669"/>
    <property type="project" value="UniProtKB-UniRule"/>
</dbReference>
<evidence type="ECO:0000259" key="3">
    <source>
        <dbReference type="PROSITE" id="PS50977"/>
    </source>
</evidence>
<dbReference type="InterPro" id="IPR001647">
    <property type="entry name" value="HTH_TetR"/>
</dbReference>
<evidence type="ECO:0000313" key="4">
    <source>
        <dbReference type="EMBL" id="PNZ26955.1"/>
    </source>
</evidence>
<dbReference type="SUPFAM" id="SSF46689">
    <property type="entry name" value="Homeodomain-like"/>
    <property type="match status" value="1"/>
</dbReference>
<proteinExistence type="predicted"/>
<evidence type="ECO:0000256" key="2">
    <source>
        <dbReference type="PROSITE-ProRule" id="PRU00335"/>
    </source>
</evidence>
<keyword evidence="5" id="KW-1185">Reference proteome</keyword>
<keyword evidence="1 2" id="KW-0238">DNA-binding</keyword>
<sequence length="186" mass="21467">MPENKQRSDARQNKVRILGTVNQLSQQGVDISEMKMTETAKQANVGVGTLYRHFENKAVLCIAMMDAQVETMFDEIQHFLATHATATAYERVKGILQIYVDLKETHFHTLSFIEKSINRSISIVQIPFYQQLAETISEQLDETEQGHFKTHLLLNCFSNEFYYFAKNDLKLSKEAYIQQVLDVILK</sequence>
<dbReference type="RefSeq" id="WP_103358415.1">
    <property type="nucleotide sequence ID" value="NZ_CP113107.1"/>
</dbReference>
<evidence type="ECO:0000256" key="1">
    <source>
        <dbReference type="ARBA" id="ARBA00023125"/>
    </source>
</evidence>
<dbReference type="Proteomes" id="UP000242752">
    <property type="component" value="Unassembled WGS sequence"/>
</dbReference>
<dbReference type="OrthoDB" id="1679733at2"/>
<dbReference type="PROSITE" id="PS50977">
    <property type="entry name" value="HTH_TETR_2"/>
    <property type="match status" value="1"/>
</dbReference>
<dbReference type="Gene3D" id="1.10.357.10">
    <property type="entry name" value="Tetracycline Repressor, domain 2"/>
    <property type="match status" value="1"/>
</dbReference>
<evidence type="ECO:0000313" key="5">
    <source>
        <dbReference type="Proteomes" id="UP000242752"/>
    </source>
</evidence>
<name>A0A2K3YMV2_9STAP</name>
<dbReference type="InterPro" id="IPR009057">
    <property type="entry name" value="Homeodomain-like_sf"/>
</dbReference>
<gene>
    <name evidence="4" type="ORF">CD122_07735</name>
</gene>
<dbReference type="Pfam" id="PF00440">
    <property type="entry name" value="TetR_N"/>
    <property type="match status" value="1"/>
</dbReference>
<dbReference type="AlphaFoldDB" id="A0A2K3YMV2"/>
<feature type="DNA-binding region" description="H-T-H motif" evidence="2">
    <location>
        <begin position="35"/>
        <end position="54"/>
    </location>
</feature>
<accession>A0A2K3YMV2</accession>
<feature type="domain" description="HTH tetR-type" evidence="3">
    <location>
        <begin position="10"/>
        <end position="72"/>
    </location>
</feature>
<protein>
    <submittedName>
        <fullName evidence="4">TetR family transcriptional regulator</fullName>
    </submittedName>
</protein>
<reference evidence="4 5" key="1">
    <citation type="submission" date="2017-08" db="EMBL/GenBank/DDBJ databases">
        <title>Draft genome sequences of 64 type strains of genus Staph aureus.</title>
        <authorList>
            <person name="Cole K."/>
            <person name="Golubchik T."/>
            <person name="Russell J."/>
            <person name="Foster D."/>
            <person name="Llewelyn M."/>
            <person name="Wilson D."/>
            <person name="Crook D."/>
            <person name="Paul J."/>
        </authorList>
    </citation>
    <scope>NUCLEOTIDE SEQUENCE [LARGE SCALE GENOMIC DNA]</scope>
    <source>
        <strain evidence="4 5">DSM 21968</strain>
    </source>
</reference>